<keyword evidence="1" id="KW-0596">Phosphopantetheine</keyword>
<dbReference type="InterPro" id="IPR014043">
    <property type="entry name" value="Acyl_transferase_dom"/>
</dbReference>
<dbReference type="Pfam" id="PF00109">
    <property type="entry name" value="ketoacyl-synt"/>
    <property type="match status" value="1"/>
</dbReference>
<dbReference type="SMART" id="SM00827">
    <property type="entry name" value="PKS_AT"/>
    <property type="match status" value="1"/>
</dbReference>
<evidence type="ECO:0000313" key="5">
    <source>
        <dbReference type="EMBL" id="MBB5893003.1"/>
    </source>
</evidence>
<dbReference type="PROSITE" id="PS00606">
    <property type="entry name" value="KS3_1"/>
    <property type="match status" value="1"/>
</dbReference>
<dbReference type="InterPro" id="IPR014031">
    <property type="entry name" value="Ketoacyl_synth_C"/>
</dbReference>
<protein>
    <submittedName>
        <fullName evidence="5">Acyl transferase domain-containing protein</fullName>
    </submittedName>
</protein>
<dbReference type="InterPro" id="IPR032821">
    <property type="entry name" value="PKS_assoc"/>
</dbReference>
<gene>
    <name evidence="5" type="ORF">BJ998_004199</name>
</gene>
<dbReference type="PROSITE" id="PS52004">
    <property type="entry name" value="KS3_2"/>
    <property type="match status" value="1"/>
</dbReference>
<reference evidence="5 6" key="1">
    <citation type="submission" date="2020-08" db="EMBL/GenBank/DDBJ databases">
        <title>Sequencing the genomes of 1000 actinobacteria strains.</title>
        <authorList>
            <person name="Klenk H.-P."/>
        </authorList>
    </citation>
    <scope>NUCLEOTIDE SEQUENCE [LARGE SCALE GENOMIC DNA]</scope>
    <source>
        <strain evidence="5 6">DSM 43851</strain>
    </source>
</reference>
<dbReference type="GO" id="GO:0004312">
    <property type="term" value="F:fatty acid synthase activity"/>
    <property type="evidence" value="ECO:0007669"/>
    <property type="project" value="TreeGrafter"/>
</dbReference>
<dbReference type="InterPro" id="IPR014030">
    <property type="entry name" value="Ketoacyl_synth_N"/>
</dbReference>
<dbReference type="InterPro" id="IPR037143">
    <property type="entry name" value="4-PPantetheinyl_Trfase_dom_sf"/>
</dbReference>
<dbReference type="Pfam" id="PF00698">
    <property type="entry name" value="Acyl_transf_1"/>
    <property type="match status" value="1"/>
</dbReference>
<proteinExistence type="predicted"/>
<organism evidence="5 6">
    <name type="scientific">Kutzneria kofuensis</name>
    <dbReference type="NCBI Taxonomy" id="103725"/>
    <lineage>
        <taxon>Bacteria</taxon>
        <taxon>Bacillati</taxon>
        <taxon>Actinomycetota</taxon>
        <taxon>Actinomycetes</taxon>
        <taxon>Pseudonocardiales</taxon>
        <taxon>Pseudonocardiaceae</taxon>
        <taxon>Kutzneria</taxon>
    </lineage>
</organism>
<dbReference type="InterPro" id="IPR042104">
    <property type="entry name" value="PKS_dehydratase_sf"/>
</dbReference>
<evidence type="ECO:0000256" key="2">
    <source>
        <dbReference type="ARBA" id="ARBA00022553"/>
    </source>
</evidence>
<feature type="domain" description="Ketosynthase family 3 (KS3)" evidence="4">
    <location>
        <begin position="1"/>
        <end position="457"/>
    </location>
</feature>
<dbReference type="PANTHER" id="PTHR43775:SF51">
    <property type="entry name" value="INACTIVE PHENOLPHTHIOCEROL SYNTHESIS POLYKETIDE SYNTHASE TYPE I PKS1-RELATED"/>
    <property type="match status" value="1"/>
</dbReference>
<dbReference type="PANTHER" id="PTHR43775">
    <property type="entry name" value="FATTY ACID SYNTHASE"/>
    <property type="match status" value="1"/>
</dbReference>
<dbReference type="Gene3D" id="3.30.70.3290">
    <property type="match status" value="1"/>
</dbReference>
<dbReference type="GO" id="GO:0004315">
    <property type="term" value="F:3-oxoacyl-[acyl-carrier-protein] synthase activity"/>
    <property type="evidence" value="ECO:0007669"/>
    <property type="project" value="InterPro"/>
</dbReference>
<dbReference type="InterPro" id="IPR016039">
    <property type="entry name" value="Thiolase-like"/>
</dbReference>
<dbReference type="Gene3D" id="3.10.129.110">
    <property type="entry name" value="Polyketide synthase dehydratase"/>
    <property type="match status" value="1"/>
</dbReference>
<dbReference type="SMART" id="SM00825">
    <property type="entry name" value="PKS_KS"/>
    <property type="match status" value="1"/>
</dbReference>
<evidence type="ECO:0000256" key="1">
    <source>
        <dbReference type="ARBA" id="ARBA00022450"/>
    </source>
</evidence>
<dbReference type="InterPro" id="IPR001227">
    <property type="entry name" value="Ac_transferase_dom_sf"/>
</dbReference>
<dbReference type="SUPFAM" id="SSF53901">
    <property type="entry name" value="Thiolase-like"/>
    <property type="match status" value="1"/>
</dbReference>
<evidence type="ECO:0000259" key="4">
    <source>
        <dbReference type="PROSITE" id="PS52004"/>
    </source>
</evidence>
<dbReference type="GO" id="GO:0000287">
    <property type="term" value="F:magnesium ion binding"/>
    <property type="evidence" value="ECO:0007669"/>
    <property type="project" value="InterPro"/>
</dbReference>
<dbReference type="RefSeq" id="WP_184864092.1">
    <property type="nucleotide sequence ID" value="NZ_BAAAWY010000001.1"/>
</dbReference>
<dbReference type="Gene3D" id="3.90.470.20">
    <property type="entry name" value="4'-phosphopantetheinyl transferase domain"/>
    <property type="match status" value="1"/>
</dbReference>
<dbReference type="Gene3D" id="3.40.366.10">
    <property type="entry name" value="Malonyl-Coenzyme A Acyl Carrier Protein, domain 2"/>
    <property type="match status" value="1"/>
</dbReference>
<dbReference type="Proteomes" id="UP000585638">
    <property type="component" value="Unassembled WGS sequence"/>
</dbReference>
<dbReference type="InterPro" id="IPR050091">
    <property type="entry name" value="PKS_NRPS_Biosynth_Enz"/>
</dbReference>
<dbReference type="SUPFAM" id="SSF56214">
    <property type="entry name" value="4'-phosphopantetheinyl transferase"/>
    <property type="match status" value="1"/>
</dbReference>
<dbReference type="InterPro" id="IPR020841">
    <property type="entry name" value="PKS_Beta-ketoAc_synthase_dom"/>
</dbReference>
<dbReference type="Pfam" id="PF16197">
    <property type="entry name" value="KAsynt_C_assoc"/>
    <property type="match status" value="1"/>
</dbReference>
<keyword evidence="6" id="KW-1185">Reference proteome</keyword>
<dbReference type="SUPFAM" id="SSF52151">
    <property type="entry name" value="FabD/lysophospholipase-like"/>
    <property type="match status" value="1"/>
</dbReference>
<dbReference type="Gene3D" id="3.40.47.10">
    <property type="match status" value="1"/>
</dbReference>
<dbReference type="InterPro" id="IPR016035">
    <property type="entry name" value="Acyl_Trfase/lysoPLipase"/>
</dbReference>
<dbReference type="CDD" id="cd00833">
    <property type="entry name" value="PKS"/>
    <property type="match status" value="1"/>
</dbReference>
<keyword evidence="3 5" id="KW-0808">Transferase</keyword>
<dbReference type="Pfam" id="PF02801">
    <property type="entry name" value="Ketoacyl-synt_C"/>
    <property type="match status" value="1"/>
</dbReference>
<dbReference type="InterPro" id="IPR018201">
    <property type="entry name" value="Ketoacyl_synth_AS"/>
</dbReference>
<keyword evidence="2" id="KW-0597">Phosphoprotein</keyword>
<dbReference type="GO" id="GO:0006633">
    <property type="term" value="P:fatty acid biosynthetic process"/>
    <property type="evidence" value="ECO:0007669"/>
    <property type="project" value="InterPro"/>
</dbReference>
<accession>A0A7W9NID2</accession>
<comment type="caution">
    <text evidence="5">The sequence shown here is derived from an EMBL/GenBank/DDBJ whole genome shotgun (WGS) entry which is preliminary data.</text>
</comment>
<name>A0A7W9NID2_9PSEU</name>
<dbReference type="GO" id="GO:0008897">
    <property type="term" value="F:holo-[acyl-carrier-protein] synthase activity"/>
    <property type="evidence" value="ECO:0007669"/>
    <property type="project" value="InterPro"/>
</dbReference>
<dbReference type="EMBL" id="JACHIR010000001">
    <property type="protein sequence ID" value="MBB5893003.1"/>
    <property type="molecule type" value="Genomic_DNA"/>
</dbReference>
<evidence type="ECO:0000313" key="6">
    <source>
        <dbReference type="Proteomes" id="UP000585638"/>
    </source>
</evidence>
<sequence length="1344" mass="144511">MSDVAIVGMSVLLPGAPDLRTYWRNLVNGVDAITDVPGHRWDPAYYDPAGSARADRLYCRRGGFVDEFADVDPTRFGIMPNSVAGAEPDQLIAMRVAASAIADAGGDDRLPARDRIGVILGRGGYLTPGVVRLDQRVRTAVQLVRTLGELVPGIGAAELERVRAAFTEQLGPEQPESAIGLVPNLAASRVANRLDLRGPAYTVDAACASSLIAVDHAVHELSSGRCDAVLAGGVHHCHDITFWSVFTQLRALSTSQRIRPFHRDADGILIGEGTGVVVLKRLADAERDGDRIYAVVRGTGVASDGRSASLFNPDPGGQVLAVRKAWDAAGLDPSAAGSIGLLEAHGTATPAGDSAELSTLATVFGGPQAKPAVIGSVKSMIGHTMPAAGIAGLIKAALAVHHGVLLPTLHCDDPNPALNATRFRPIDKPEVWVDDVRRAGVNAFGFGGINAHVVLEQAPSPKPAPTAIVVNEPAKVLRIAADTPDELLRRLRQGENHEAGQLRLAIVEPTAKRIALAEKVVAKGVPWRGRSNVWFSAEPLLRGDAGIAFVFPGLETDFDPRVDDVADHFGLLRRTIGNGDLGRHGMSVLGVGRLLDTALRRIGITPTALAGHSIGEWTAMSVSGMFSDRAVEDSLATFDPTSVEVPGVEFATLGCGVDRVVEAIADRPNIVLSHDNSPNQTIVCGPPAEIAELVAEFRRRAVISQVLPFRSGFHTPMLKPFLQPFVDLADRLEMGTATLPIWSATTASPYPTDPDGVRDLYVRHLIEPVRFRATVQAMHAAGIKVFIQVGAGQLGSLIDDTLKGVDHLTVAANSSHRGGVDQLRLVAAALWVEGASPDFSLLEPTRQPVTLQLGSPLVSVDTTISTGPSRLDSLTADFPIAAELEALLRETAESAAQVIATRRAPRIRPLTKRVTISTDSMPFLLDHCFAPQREGWPDLADRRPVVPGTTLIQMMTDAAEEAAPGLRAVRVHDVKLLRWLIGAPATDVTITVEPISPDRVRVAIGDHSQAVVELAPEWAPRPHRSWSVAERTTPDMTAREFYERRVMFHGPALQGITALTSVGADHVGGVITTPDVPGGLLDNVGQLLGYWIWVTQTTKRIAFPIQMGRIEFFGPHPAAGTPVDCLIKVVDVSDRLYQVDAQLTVNGAVWAEITDWRDRRFDSHMDLDEAWRFPERNALSQRQPGGWVAVAERWPDLASRELYLSKYLSGRERACYDQLPPRNRRHWLLGRIAVKDAVRTLLWENGSGPIFPAEILVSDNNGQVMVSGHNGFLLPEVTVSLAHKDELGVSIARFGREPVSIAIEDPGVPADDGRHRVAVSNPADLPARQYVVAWTAGPADQEEA</sequence>
<evidence type="ECO:0000256" key="3">
    <source>
        <dbReference type="ARBA" id="ARBA00022679"/>
    </source>
</evidence>